<feature type="transmembrane region" description="Helical" evidence="1">
    <location>
        <begin position="23"/>
        <end position="50"/>
    </location>
</feature>
<comment type="caution">
    <text evidence="2">The sequence shown here is derived from an EMBL/GenBank/DDBJ whole genome shotgun (WGS) entry which is preliminary data.</text>
</comment>
<evidence type="ECO:0000313" key="3">
    <source>
        <dbReference type="Proteomes" id="UP001195422"/>
    </source>
</evidence>
<keyword evidence="1" id="KW-1133">Transmembrane helix</keyword>
<evidence type="ECO:0000256" key="1">
    <source>
        <dbReference type="SAM" id="Phobius"/>
    </source>
</evidence>
<keyword evidence="1" id="KW-0812">Transmembrane</keyword>
<dbReference type="Proteomes" id="UP001195422">
    <property type="component" value="Unassembled WGS sequence"/>
</dbReference>
<organism evidence="2 3">
    <name type="scientific">Glutamicibacter protophormiae</name>
    <name type="common">Brevibacterium protophormiae</name>
    <dbReference type="NCBI Taxonomy" id="37930"/>
    <lineage>
        <taxon>Bacteria</taxon>
        <taxon>Bacillati</taxon>
        <taxon>Actinomycetota</taxon>
        <taxon>Actinomycetes</taxon>
        <taxon>Micrococcales</taxon>
        <taxon>Micrococcaceae</taxon>
        <taxon>Glutamicibacter</taxon>
    </lineage>
</organism>
<reference evidence="2 3" key="1">
    <citation type="submission" date="2021-03" db="EMBL/GenBank/DDBJ databases">
        <title>Sequencing the genomes of 1000 actinobacteria strains.</title>
        <authorList>
            <person name="Klenk H.-P."/>
        </authorList>
    </citation>
    <scope>NUCLEOTIDE SEQUENCE [LARGE SCALE GENOMIC DNA]</scope>
    <source>
        <strain evidence="2 3">DSM 20168</strain>
    </source>
</reference>
<gene>
    <name evidence="2" type="ORF">JOF39_000374</name>
</gene>
<evidence type="ECO:0008006" key="4">
    <source>
        <dbReference type="Google" id="ProtNLM"/>
    </source>
</evidence>
<protein>
    <recommendedName>
        <fullName evidence="4">DUF732 domain-containing protein</fullName>
    </recommendedName>
</protein>
<sequence>METQIQGPIVPPEMLRKRRKKSWIAPAAGGLVAGTVLGLVIGVSVAGGGLGGSALTQKAIDQAVETCAMEAEGYTVMEDGTAVELDTKGTDLYDDGTRDYAAYACMLDELGVPEITQQKIERTRALDGTQIDSWDDLQASWSYHPDTGINVLIEGAKEK</sequence>
<evidence type="ECO:0000313" key="2">
    <source>
        <dbReference type="EMBL" id="MBP2397293.1"/>
    </source>
</evidence>
<keyword evidence="3" id="KW-1185">Reference proteome</keyword>
<dbReference type="RefSeq" id="WP_188947314.1">
    <property type="nucleotide sequence ID" value="NZ_BMPH01000002.1"/>
</dbReference>
<keyword evidence="1" id="KW-0472">Membrane</keyword>
<name>A0ABS4XLB1_GLUPR</name>
<accession>A0ABS4XLB1</accession>
<proteinExistence type="predicted"/>
<dbReference type="EMBL" id="JAGIOJ010000001">
    <property type="protein sequence ID" value="MBP2397293.1"/>
    <property type="molecule type" value="Genomic_DNA"/>
</dbReference>